<reference evidence="1 2" key="1">
    <citation type="journal article" date="2017" name="Antonie Van Leeuwenhoek">
        <title>Phylogenomic resolution of the bacterial genus Pantoea and its relationship with Erwinia and Tatumella.</title>
        <authorList>
            <person name="Palmer M."/>
            <person name="Steenkamp E.T."/>
            <person name="Coetzee M.P."/>
            <person name="Chan W.Y."/>
            <person name="van Zyl E."/>
            <person name="De Maayer P."/>
            <person name="Coutinho T.A."/>
            <person name="Blom J."/>
            <person name="Smits T.H."/>
            <person name="Duffy B."/>
            <person name="Venter S.N."/>
        </authorList>
    </citation>
    <scope>NUCLEOTIDE SEQUENCE [LARGE SCALE GENOMIC DNA]</scope>
    <source>
        <strain evidence="1 2">LMG 24534</strain>
    </source>
</reference>
<gene>
    <name evidence="1" type="ORF">HA41_12190</name>
</gene>
<dbReference type="Proteomes" id="UP000193933">
    <property type="component" value="Unassembled WGS sequence"/>
</dbReference>
<organism evidence="1 2">
    <name type="scientific">Pantoea conspicua</name>
    <dbReference type="NCBI Taxonomy" id="472705"/>
    <lineage>
        <taxon>Bacteria</taxon>
        <taxon>Pseudomonadati</taxon>
        <taxon>Pseudomonadota</taxon>
        <taxon>Gammaproteobacteria</taxon>
        <taxon>Enterobacterales</taxon>
        <taxon>Erwiniaceae</taxon>
        <taxon>Pantoea</taxon>
    </lineage>
</organism>
<evidence type="ECO:0000313" key="2">
    <source>
        <dbReference type="Proteomes" id="UP000193933"/>
    </source>
</evidence>
<sequence length="67" mass="7397">MVRLLLFPGVFTLAAKGRTEQITPERKAETATAVRDARVGTLLIAGLVVQDRNYRQKKAPITGLFID</sequence>
<accession>A0A1X1BV58</accession>
<name>A0A1X1BV58_9GAMM</name>
<evidence type="ECO:0000313" key="1">
    <source>
        <dbReference type="EMBL" id="ORM52326.1"/>
    </source>
</evidence>
<dbReference type="AlphaFoldDB" id="A0A1X1BV58"/>
<keyword evidence="2" id="KW-1185">Reference proteome</keyword>
<proteinExistence type="predicted"/>
<comment type="caution">
    <text evidence="1">The sequence shown here is derived from an EMBL/GenBank/DDBJ whole genome shotgun (WGS) entry which is preliminary data.</text>
</comment>
<dbReference type="EMBL" id="MLFN01000033">
    <property type="protein sequence ID" value="ORM52326.1"/>
    <property type="molecule type" value="Genomic_DNA"/>
</dbReference>
<protein>
    <submittedName>
        <fullName evidence="1">Uncharacterized protein</fullName>
    </submittedName>
</protein>